<evidence type="ECO:0000313" key="2">
    <source>
        <dbReference type="Proteomes" id="UP000756921"/>
    </source>
</evidence>
<dbReference type="EMBL" id="WJXW01000011">
    <property type="protein sequence ID" value="KAF9731916.1"/>
    <property type="molecule type" value="Genomic_DNA"/>
</dbReference>
<dbReference type="Gene3D" id="2.160.20.10">
    <property type="entry name" value="Single-stranded right-handed beta-helix, Pectin lyase-like"/>
    <property type="match status" value="1"/>
</dbReference>
<dbReference type="InterPro" id="IPR012334">
    <property type="entry name" value="Pectin_lyas_fold"/>
</dbReference>
<evidence type="ECO:0000313" key="1">
    <source>
        <dbReference type="EMBL" id="KAF9731916.1"/>
    </source>
</evidence>
<gene>
    <name evidence="1" type="ORF">PMIN01_09845</name>
</gene>
<dbReference type="OrthoDB" id="187139at2759"/>
<protein>
    <submittedName>
        <fullName evidence="1">Extracellular exo-polygalacturonase</fullName>
    </submittedName>
</protein>
<organism evidence="1 2">
    <name type="scientific">Paraphaeosphaeria minitans</name>
    <dbReference type="NCBI Taxonomy" id="565426"/>
    <lineage>
        <taxon>Eukaryota</taxon>
        <taxon>Fungi</taxon>
        <taxon>Dikarya</taxon>
        <taxon>Ascomycota</taxon>
        <taxon>Pezizomycotina</taxon>
        <taxon>Dothideomycetes</taxon>
        <taxon>Pleosporomycetidae</taxon>
        <taxon>Pleosporales</taxon>
        <taxon>Massarineae</taxon>
        <taxon>Didymosphaeriaceae</taxon>
        <taxon>Paraphaeosphaeria</taxon>
    </lineage>
</organism>
<proteinExistence type="predicted"/>
<dbReference type="SUPFAM" id="SSF51126">
    <property type="entry name" value="Pectin lyase-like"/>
    <property type="match status" value="1"/>
</dbReference>
<accession>A0A9P6GA16</accession>
<keyword evidence="2" id="KW-1185">Reference proteome</keyword>
<reference evidence="1" key="1">
    <citation type="journal article" date="2020" name="Mol. Plant Microbe Interact.">
        <title>Genome Sequence of the Biocontrol Agent Coniothyrium minitans strain Conio (IMI 134523).</title>
        <authorList>
            <person name="Patel D."/>
            <person name="Shittu T.A."/>
            <person name="Baroncelli R."/>
            <person name="Muthumeenakshi S."/>
            <person name="Osborne T.H."/>
            <person name="Janganan T.K."/>
            <person name="Sreenivasaprasad S."/>
        </authorList>
    </citation>
    <scope>NUCLEOTIDE SEQUENCE</scope>
    <source>
        <strain evidence="1">Conio</strain>
    </source>
</reference>
<name>A0A9P6GA16_9PLEO</name>
<comment type="caution">
    <text evidence="1">The sequence shown here is derived from an EMBL/GenBank/DDBJ whole genome shotgun (WGS) entry which is preliminary data.</text>
</comment>
<dbReference type="InterPro" id="IPR011050">
    <property type="entry name" value="Pectin_lyase_fold/virulence"/>
</dbReference>
<dbReference type="AlphaFoldDB" id="A0A9P6GA16"/>
<sequence length="213" mass="22836">MHPKLSKKLQYIPAIEAALKSCGAGSTLIIPDLYDPQHAQLHRFSNCDFQNKSTLKALDDTAFCNGVTFIISMCGISGAKINSVTSTSVIDWNGQTSYANFSTISSYNLQAAEVVEYHGENRRILRHPAKKTGGINIGPAVYITPKIYVVNTVMEGATKVVGIKVPGGSSHGTAVVKNVTCDSGVEGLCCPDPVVLQQGRAILCYELLDNAFL</sequence>
<dbReference type="Proteomes" id="UP000756921">
    <property type="component" value="Unassembled WGS sequence"/>
</dbReference>